<dbReference type="PANTHER" id="PTHR31885:SF6">
    <property type="entry name" value="GH04784P"/>
    <property type="match status" value="1"/>
</dbReference>
<comment type="similarity">
    <text evidence="2">Belongs to the TMEM86 family.</text>
</comment>
<dbReference type="SUPFAM" id="SSF54928">
    <property type="entry name" value="RNA-binding domain, RBD"/>
    <property type="match status" value="2"/>
</dbReference>
<evidence type="ECO:0000256" key="9">
    <source>
        <dbReference type="ARBA" id="ARBA00049560"/>
    </source>
</evidence>
<feature type="compositionally biased region" description="Polar residues" evidence="11">
    <location>
        <begin position="478"/>
        <end position="492"/>
    </location>
</feature>
<evidence type="ECO:0000256" key="7">
    <source>
        <dbReference type="ARBA" id="ARBA00035673"/>
    </source>
</evidence>
<keyword evidence="15" id="KW-1185">Reference proteome</keyword>
<dbReference type="PROSITE" id="PS50102">
    <property type="entry name" value="RRM"/>
    <property type="match status" value="2"/>
</dbReference>
<dbReference type="InterPro" id="IPR012677">
    <property type="entry name" value="Nucleotide-bd_a/b_plait_sf"/>
</dbReference>
<gene>
    <name evidence="14" type="ORF">NMOB1V02_LOCUS6872</name>
</gene>
<evidence type="ECO:0000256" key="8">
    <source>
        <dbReference type="ARBA" id="ARBA00049458"/>
    </source>
</evidence>
<sequence length="571" mass="63759">MMPWVKNLQAVVKTVGTKLVPFFKTVAIYFVVFIPDNQPSWYATVLKCLPIVSLMFFVFWHMKSIGQRWTYSSLILAGQFASCIGDACLVYDESYLSGIASFAVAQVCYISAFKIRPFAPLLMLLMSAVHLTTFYFMWPALHGALVIAMPVYGILVTTMAYRAIDEFLTHPPRWSLTIEFVFQNDWDGGKLCAAIGGALFVLSDAIIGLNAFYSPIPYHQVSFFWVLGHIVARCYLQQTLICVSPYQGNVLIMLTYYAAQLGIALSVIDSMEICEPEASIRTKKDSRRECRYFTMNMSVASLWIGDLTEYMDENFLSQACSAMGEYSVRGVKVIRQKFTGKSMGYGFLQFNDESGAMETLARLQGKVIPNTNPPVRFKLNHGVYKKTAEKEFSLWVGDIDKEVGEDELFRAFVARYTSIRTARILRLVTGQSKGYGFVRFSSEDEYKDALVQMNGYRGLGSRPIKVSPAIPRKDADGNETTLPPTYGSAQTHTPATSSSTPATDYSYYYDTSSMWSNATGWENYDAMSEAYYGTAGVGTAEHYQAHSTVDPQAAVVANGTVADEDDEYALI</sequence>
<dbReference type="Pfam" id="PF07947">
    <property type="entry name" value="YhhN"/>
    <property type="match status" value="1"/>
</dbReference>
<dbReference type="EC" id="3.3.2.2" evidence="7"/>
<evidence type="ECO:0000313" key="15">
    <source>
        <dbReference type="Proteomes" id="UP000678499"/>
    </source>
</evidence>
<evidence type="ECO:0000256" key="10">
    <source>
        <dbReference type="PROSITE-ProRule" id="PRU00176"/>
    </source>
</evidence>
<feature type="domain" description="RRM" evidence="13">
    <location>
        <begin position="300"/>
        <end position="382"/>
    </location>
</feature>
<feature type="transmembrane region" description="Helical" evidence="12">
    <location>
        <begin position="40"/>
        <end position="62"/>
    </location>
</feature>
<dbReference type="GO" id="GO:0003723">
    <property type="term" value="F:RNA binding"/>
    <property type="evidence" value="ECO:0007669"/>
    <property type="project" value="UniProtKB-UniRule"/>
</dbReference>
<dbReference type="Gene3D" id="3.30.70.330">
    <property type="match status" value="2"/>
</dbReference>
<organism evidence="14">
    <name type="scientific">Notodromas monacha</name>
    <dbReference type="NCBI Taxonomy" id="399045"/>
    <lineage>
        <taxon>Eukaryota</taxon>
        <taxon>Metazoa</taxon>
        <taxon>Ecdysozoa</taxon>
        <taxon>Arthropoda</taxon>
        <taxon>Crustacea</taxon>
        <taxon>Oligostraca</taxon>
        <taxon>Ostracoda</taxon>
        <taxon>Podocopa</taxon>
        <taxon>Podocopida</taxon>
        <taxon>Cypridocopina</taxon>
        <taxon>Cypridoidea</taxon>
        <taxon>Cyprididae</taxon>
        <taxon>Notodromas</taxon>
    </lineage>
</organism>
<evidence type="ECO:0000256" key="12">
    <source>
        <dbReference type="SAM" id="Phobius"/>
    </source>
</evidence>
<protein>
    <recommendedName>
        <fullName evidence="7">lysoplasmalogenase</fullName>
        <ecNumber evidence="7">3.3.2.2</ecNumber>
    </recommendedName>
</protein>
<feature type="transmembrane region" description="Helical" evidence="12">
    <location>
        <begin position="12"/>
        <end position="34"/>
    </location>
</feature>
<proteinExistence type="inferred from homology"/>
<dbReference type="FunFam" id="3.30.70.330:FF:000159">
    <property type="entry name" value="tRNA selenocysteine 1-associated protein 1"/>
    <property type="match status" value="1"/>
</dbReference>
<dbReference type="PANTHER" id="PTHR31885">
    <property type="entry name" value="GH04784P"/>
    <property type="match status" value="1"/>
</dbReference>
<dbReference type="Pfam" id="PF00076">
    <property type="entry name" value="RRM_1"/>
    <property type="match status" value="2"/>
</dbReference>
<dbReference type="GO" id="GO:0047408">
    <property type="term" value="F:alkenylglycerophosphocholine hydrolase activity"/>
    <property type="evidence" value="ECO:0007669"/>
    <property type="project" value="UniProtKB-EC"/>
</dbReference>
<feature type="non-terminal residue" evidence="14">
    <location>
        <position position="571"/>
    </location>
</feature>
<evidence type="ECO:0000256" key="2">
    <source>
        <dbReference type="ARBA" id="ARBA00007375"/>
    </source>
</evidence>
<name>A0A7R9BRC1_9CRUS</name>
<dbReference type="EMBL" id="OA883574">
    <property type="protein sequence ID" value="CAD7279194.1"/>
    <property type="molecule type" value="Genomic_DNA"/>
</dbReference>
<comment type="subcellular location">
    <subcellularLocation>
        <location evidence="1">Membrane</location>
        <topology evidence="1">Multi-pass membrane protein</topology>
    </subcellularLocation>
</comment>
<accession>A0A7R9BRC1</accession>
<evidence type="ECO:0000313" key="14">
    <source>
        <dbReference type="EMBL" id="CAD7279194.1"/>
    </source>
</evidence>
<comment type="catalytic activity">
    <reaction evidence="8">
        <text>a 1-O-(1Z-alkenyl)-sn-glycero-3-phosphoethanolamine + H2O = a 2,3-saturated aldehyde + sn-glycero-3-phosphoethanolamine</text>
        <dbReference type="Rhea" id="RHEA:16905"/>
        <dbReference type="ChEBI" id="CHEBI:15377"/>
        <dbReference type="ChEBI" id="CHEBI:73359"/>
        <dbReference type="ChEBI" id="CHEBI:77288"/>
        <dbReference type="ChEBI" id="CHEBI:143890"/>
        <dbReference type="EC" id="3.3.2.2"/>
    </reaction>
</comment>
<feature type="transmembrane region" description="Helical" evidence="12">
    <location>
        <begin position="144"/>
        <end position="164"/>
    </location>
</feature>
<evidence type="ECO:0000256" key="6">
    <source>
        <dbReference type="ARBA" id="ARBA00023136"/>
    </source>
</evidence>
<evidence type="ECO:0000256" key="4">
    <source>
        <dbReference type="ARBA" id="ARBA00022884"/>
    </source>
</evidence>
<keyword evidence="5 12" id="KW-1133">Transmembrane helix</keyword>
<feature type="transmembrane region" description="Helical" evidence="12">
    <location>
        <begin position="191"/>
        <end position="212"/>
    </location>
</feature>
<keyword evidence="6 12" id="KW-0472">Membrane</keyword>
<dbReference type="InterPro" id="IPR035979">
    <property type="entry name" value="RBD_domain_sf"/>
</dbReference>
<feature type="compositionally biased region" description="Low complexity" evidence="11">
    <location>
        <begin position="493"/>
        <end position="502"/>
    </location>
</feature>
<dbReference type="GO" id="GO:0016020">
    <property type="term" value="C:membrane"/>
    <property type="evidence" value="ECO:0007669"/>
    <property type="project" value="UniProtKB-SubCell"/>
</dbReference>
<dbReference type="InterPro" id="IPR012506">
    <property type="entry name" value="TMEM86B-like"/>
</dbReference>
<feature type="domain" description="RRM" evidence="13">
    <location>
        <begin position="392"/>
        <end position="471"/>
    </location>
</feature>
<reference evidence="14" key="1">
    <citation type="submission" date="2020-11" db="EMBL/GenBank/DDBJ databases">
        <authorList>
            <person name="Tran Van P."/>
        </authorList>
    </citation>
    <scope>NUCLEOTIDE SEQUENCE</scope>
</reference>
<dbReference type="SMART" id="SM00360">
    <property type="entry name" value="RRM"/>
    <property type="match status" value="2"/>
</dbReference>
<feature type="region of interest" description="Disordered" evidence="11">
    <location>
        <begin position="467"/>
        <end position="502"/>
    </location>
</feature>
<dbReference type="InterPro" id="IPR000504">
    <property type="entry name" value="RRM_dom"/>
</dbReference>
<dbReference type="AlphaFoldDB" id="A0A7R9BRC1"/>
<evidence type="ECO:0000256" key="3">
    <source>
        <dbReference type="ARBA" id="ARBA00022692"/>
    </source>
</evidence>
<evidence type="ECO:0000256" key="5">
    <source>
        <dbReference type="ARBA" id="ARBA00022989"/>
    </source>
</evidence>
<comment type="catalytic activity">
    <reaction evidence="9">
        <text>a 1-O-(1Z-alkenyl)-sn-glycero-3-phosphocholine + H2O = a 2,3-saturated aldehyde + sn-glycerol 3-phosphocholine</text>
        <dbReference type="Rhea" id="RHEA:22544"/>
        <dbReference type="ChEBI" id="CHEBI:15377"/>
        <dbReference type="ChEBI" id="CHEBI:16870"/>
        <dbReference type="ChEBI" id="CHEBI:73359"/>
        <dbReference type="ChEBI" id="CHEBI:77287"/>
        <dbReference type="EC" id="3.3.2.2"/>
    </reaction>
</comment>
<evidence type="ECO:0000256" key="1">
    <source>
        <dbReference type="ARBA" id="ARBA00004141"/>
    </source>
</evidence>
<feature type="transmembrane region" description="Helical" evidence="12">
    <location>
        <begin position="95"/>
        <end position="112"/>
    </location>
</feature>
<dbReference type="OrthoDB" id="2133758at2759"/>
<dbReference type="EMBL" id="CAJPEX010001537">
    <property type="protein sequence ID" value="CAG0919346.1"/>
    <property type="molecule type" value="Genomic_DNA"/>
</dbReference>
<keyword evidence="3 12" id="KW-0812">Transmembrane</keyword>
<dbReference type="Proteomes" id="UP000678499">
    <property type="component" value="Unassembled WGS sequence"/>
</dbReference>
<evidence type="ECO:0000259" key="13">
    <source>
        <dbReference type="PROSITE" id="PS50102"/>
    </source>
</evidence>
<keyword evidence="4 10" id="KW-0694">RNA-binding</keyword>
<evidence type="ECO:0000256" key="11">
    <source>
        <dbReference type="SAM" id="MobiDB-lite"/>
    </source>
</evidence>